<keyword evidence="2" id="KW-0479">Metal-binding</keyword>
<evidence type="ECO:0000256" key="6">
    <source>
        <dbReference type="ARBA" id="ARBA00023027"/>
    </source>
</evidence>
<keyword evidence="1" id="KW-0963">Cytoplasm</keyword>
<name>A0A1W1BM12_9ZZZZ</name>
<evidence type="ECO:0000256" key="4">
    <source>
        <dbReference type="ARBA" id="ARBA00022842"/>
    </source>
</evidence>
<dbReference type="Gene3D" id="3.40.718.10">
    <property type="entry name" value="Isopropylmalate Dehydrogenase"/>
    <property type="match status" value="1"/>
</dbReference>
<dbReference type="InterPro" id="IPR037539">
    <property type="entry name" value="PdxA_epsilonprot"/>
</dbReference>
<dbReference type="GO" id="GO:0051287">
    <property type="term" value="F:NAD binding"/>
    <property type="evidence" value="ECO:0007669"/>
    <property type="project" value="InterPro"/>
</dbReference>
<gene>
    <name evidence="7" type="ORF">MNB_SM-7-174</name>
</gene>
<dbReference type="GO" id="GO:0050570">
    <property type="term" value="F:4-hydroxythreonine-4-phosphate dehydrogenase activity"/>
    <property type="evidence" value="ECO:0007669"/>
    <property type="project" value="UniProtKB-EC"/>
</dbReference>
<keyword evidence="4" id="KW-0460">Magnesium</keyword>
<organism evidence="7">
    <name type="scientific">hydrothermal vent metagenome</name>
    <dbReference type="NCBI Taxonomy" id="652676"/>
    <lineage>
        <taxon>unclassified sequences</taxon>
        <taxon>metagenomes</taxon>
        <taxon>ecological metagenomes</taxon>
    </lineage>
</organism>
<dbReference type="SUPFAM" id="SSF53659">
    <property type="entry name" value="Isocitrate/Isopropylmalate dehydrogenase-like"/>
    <property type="match status" value="1"/>
</dbReference>
<evidence type="ECO:0000256" key="1">
    <source>
        <dbReference type="ARBA" id="ARBA00022490"/>
    </source>
</evidence>
<dbReference type="EC" id="1.1.1.262" evidence="7"/>
<accession>A0A1W1BM12</accession>
<dbReference type="NCBIfam" id="NF003040">
    <property type="entry name" value="PRK03946.1"/>
    <property type="match status" value="1"/>
</dbReference>
<dbReference type="EMBL" id="FPHB01000024">
    <property type="protein sequence ID" value="SFV54584.1"/>
    <property type="molecule type" value="Genomic_DNA"/>
</dbReference>
<proteinExistence type="inferred from homology"/>
<dbReference type="PANTHER" id="PTHR30004:SF6">
    <property type="entry name" value="D-THREONATE 4-PHOSPHATE DEHYDROGENASE"/>
    <property type="match status" value="1"/>
</dbReference>
<dbReference type="AlphaFoldDB" id="A0A1W1BM12"/>
<dbReference type="Pfam" id="PF04166">
    <property type="entry name" value="PdxA"/>
    <property type="match status" value="1"/>
</dbReference>
<keyword evidence="5 7" id="KW-0560">Oxidoreductase</keyword>
<evidence type="ECO:0000313" key="7">
    <source>
        <dbReference type="EMBL" id="SFV54584.1"/>
    </source>
</evidence>
<evidence type="ECO:0000256" key="5">
    <source>
        <dbReference type="ARBA" id="ARBA00023002"/>
    </source>
</evidence>
<keyword evidence="6" id="KW-0520">NAD</keyword>
<sequence>MAKPRIAISIGDLNGIGIEIALKAHNDIKKLCTPIYCIGEKMLTQATSLLGVSIPNDFRLHEIDGEFVIKIGEVTKESGEYSYHSFLSAIELAKAKECDAITTLPIHKEAWEKAGVSYKGHTDMLRDIFKKEAIMMLGCEAMYVALYTEHIPLSEVAKRVKKAPLERFLLDFYKSTNAQKVAVLGLNPHAGDNGVLGDEEREIEAAIESANKLIGKRVYNGAFVPDIAFTPHMRKQYNYYIAMYHDQGLIPLKALYFDESVNISLNLPIIRTSVDHGTAFDIAYEGKAKTLSYINAIKSAIKLSITPPTKYLNI</sequence>
<dbReference type="InterPro" id="IPR005255">
    <property type="entry name" value="PdxA_fam"/>
</dbReference>
<dbReference type="GO" id="GO:0046872">
    <property type="term" value="F:metal ion binding"/>
    <property type="evidence" value="ECO:0007669"/>
    <property type="project" value="UniProtKB-KW"/>
</dbReference>
<evidence type="ECO:0000256" key="2">
    <source>
        <dbReference type="ARBA" id="ARBA00022723"/>
    </source>
</evidence>
<reference evidence="7" key="1">
    <citation type="submission" date="2016-10" db="EMBL/GenBank/DDBJ databases">
        <authorList>
            <person name="de Groot N.N."/>
        </authorList>
    </citation>
    <scope>NUCLEOTIDE SEQUENCE</scope>
</reference>
<protein>
    <submittedName>
        <fullName evidence="7">4-hydroxythreonine-4-phosphate dehydrogenase</fullName>
        <ecNumber evidence="7">1.1.1.262</ecNumber>
    </submittedName>
</protein>
<dbReference type="PANTHER" id="PTHR30004">
    <property type="entry name" value="4-HYDROXYTHREONINE-4-PHOSPHATE DEHYDROGENASE"/>
    <property type="match status" value="1"/>
</dbReference>
<keyword evidence="3" id="KW-0862">Zinc</keyword>
<dbReference type="NCBIfam" id="TIGR00557">
    <property type="entry name" value="pdxA"/>
    <property type="match status" value="1"/>
</dbReference>
<dbReference type="HAMAP" id="MF_02086">
    <property type="entry name" value="PdxA_Epsilonprot"/>
    <property type="match status" value="1"/>
</dbReference>
<evidence type="ECO:0000256" key="3">
    <source>
        <dbReference type="ARBA" id="ARBA00022833"/>
    </source>
</evidence>